<dbReference type="Proteomes" id="UP001060215">
    <property type="component" value="Chromosome 7"/>
</dbReference>
<organism evidence="1 2">
    <name type="scientific">Camellia lanceoleosa</name>
    <dbReference type="NCBI Taxonomy" id="1840588"/>
    <lineage>
        <taxon>Eukaryota</taxon>
        <taxon>Viridiplantae</taxon>
        <taxon>Streptophyta</taxon>
        <taxon>Embryophyta</taxon>
        <taxon>Tracheophyta</taxon>
        <taxon>Spermatophyta</taxon>
        <taxon>Magnoliopsida</taxon>
        <taxon>eudicotyledons</taxon>
        <taxon>Gunneridae</taxon>
        <taxon>Pentapetalae</taxon>
        <taxon>asterids</taxon>
        <taxon>Ericales</taxon>
        <taxon>Theaceae</taxon>
        <taxon>Camellia</taxon>
    </lineage>
</organism>
<comment type="caution">
    <text evidence="1">The sequence shown here is derived from an EMBL/GenBank/DDBJ whole genome shotgun (WGS) entry which is preliminary data.</text>
</comment>
<keyword evidence="2" id="KW-1185">Reference proteome</keyword>
<dbReference type="EMBL" id="CM045764">
    <property type="protein sequence ID" value="KAI8009204.1"/>
    <property type="molecule type" value="Genomic_DNA"/>
</dbReference>
<reference evidence="1 2" key="1">
    <citation type="journal article" date="2022" name="Plant J.">
        <title>Chromosome-level genome of Camellia lanceoleosa provides a valuable resource for understanding genome evolution and self-incompatibility.</title>
        <authorList>
            <person name="Gong W."/>
            <person name="Xiao S."/>
            <person name="Wang L."/>
            <person name="Liao Z."/>
            <person name="Chang Y."/>
            <person name="Mo W."/>
            <person name="Hu G."/>
            <person name="Li W."/>
            <person name="Zhao G."/>
            <person name="Zhu H."/>
            <person name="Hu X."/>
            <person name="Ji K."/>
            <person name="Xiang X."/>
            <person name="Song Q."/>
            <person name="Yuan D."/>
            <person name="Jin S."/>
            <person name="Zhang L."/>
        </authorList>
    </citation>
    <scope>NUCLEOTIDE SEQUENCE [LARGE SCALE GENOMIC DNA]</scope>
    <source>
        <strain evidence="1">SQ_2022a</strain>
    </source>
</reference>
<protein>
    <submittedName>
        <fullName evidence="1">Nuclear transcription factor Y subunit B-9</fullName>
    </submittedName>
</protein>
<evidence type="ECO:0000313" key="1">
    <source>
        <dbReference type="EMBL" id="KAI8009204.1"/>
    </source>
</evidence>
<sequence length="222" mass="24908">MGAKAIFTRCYCLIFSYLISPLIATKRRRRAQNSNREQSLPVYVSEHDQFMPIANITRIMRRVLPHHAKISDDAKDYVQQCVSEFISFITGEANERCHHEQRKTVTAQDILGAMSRLGFEDYVEPLTLFLNRYRGIESEHTSMRGESFVKRTVNFAQTGPENYGPQGFPTAQTQAQGLLDAHAAMMKKGMNSYYGDSCGGGSSSSSQAALPSFDPCGQFKRS</sequence>
<gene>
    <name evidence="1" type="ORF">LOK49_LG07G03525</name>
</gene>
<name>A0ACC0H816_9ERIC</name>
<proteinExistence type="predicted"/>
<evidence type="ECO:0000313" key="2">
    <source>
        <dbReference type="Proteomes" id="UP001060215"/>
    </source>
</evidence>
<accession>A0ACC0H816</accession>